<evidence type="ECO:0000313" key="1">
    <source>
        <dbReference type="EMBL" id="OAQ59839.1"/>
    </source>
</evidence>
<accession>A0A179F400</accession>
<protein>
    <submittedName>
        <fullName evidence="1">Uncharacterized protein</fullName>
    </submittedName>
</protein>
<dbReference type="Proteomes" id="UP000078397">
    <property type="component" value="Unassembled WGS sequence"/>
</dbReference>
<proteinExistence type="predicted"/>
<dbReference type="KEGG" id="pchm:VFPPC_09942"/>
<reference evidence="1 2" key="1">
    <citation type="journal article" date="2016" name="PLoS Pathog.">
        <title>Biosynthesis of antibiotic leucinostatins in bio-control fungus Purpureocillium lilacinum and their inhibition on phytophthora revealed by genome mining.</title>
        <authorList>
            <person name="Wang G."/>
            <person name="Liu Z."/>
            <person name="Lin R."/>
            <person name="Li E."/>
            <person name="Mao Z."/>
            <person name="Ling J."/>
            <person name="Yang Y."/>
            <person name="Yin W.B."/>
            <person name="Xie B."/>
        </authorList>
    </citation>
    <scope>NUCLEOTIDE SEQUENCE [LARGE SCALE GENOMIC DNA]</scope>
    <source>
        <strain evidence="1">170</strain>
    </source>
</reference>
<dbReference type="OrthoDB" id="10000387at2759"/>
<dbReference type="RefSeq" id="XP_018137800.1">
    <property type="nucleotide sequence ID" value="XM_018288398.1"/>
</dbReference>
<dbReference type="GeneID" id="28852392"/>
<name>A0A179F400_METCM</name>
<keyword evidence="2" id="KW-1185">Reference proteome</keyword>
<organism evidence="1 2">
    <name type="scientific">Pochonia chlamydosporia 170</name>
    <dbReference type="NCBI Taxonomy" id="1380566"/>
    <lineage>
        <taxon>Eukaryota</taxon>
        <taxon>Fungi</taxon>
        <taxon>Dikarya</taxon>
        <taxon>Ascomycota</taxon>
        <taxon>Pezizomycotina</taxon>
        <taxon>Sordariomycetes</taxon>
        <taxon>Hypocreomycetidae</taxon>
        <taxon>Hypocreales</taxon>
        <taxon>Clavicipitaceae</taxon>
        <taxon>Pochonia</taxon>
    </lineage>
</organism>
<comment type="caution">
    <text evidence="1">The sequence shown here is derived from an EMBL/GenBank/DDBJ whole genome shotgun (WGS) entry which is preliminary data.</text>
</comment>
<evidence type="ECO:0000313" key="2">
    <source>
        <dbReference type="Proteomes" id="UP000078397"/>
    </source>
</evidence>
<gene>
    <name evidence="1" type="ORF">VFPPC_09942</name>
</gene>
<sequence length="1348" mass="149899">MTHAGRCVKTAWTAEVQKRLAVTQPHSESDLIYTHLSFTFNFALTIEVEVIERIDMERVRKTFFDPLATTKAQIREILEEQPVGSAHPFSPERILLCRTEDGIEEIDISSYPEDYFFNAVDLGEMGDILLRRMAGFQTHLSVFEDFHIQQAPASTFKIPLVSGEITILAVSERTPTYYDFCFADASYNACCWLARNTFPGINHSGDILNGQDLLDFVRIDKQSLTDKEICVFISGYQSTQITRFLGTHPALLVANHVDKVLYIIPVPLDAATIADATICCPLVIKRDGDSLVCSILSKATTDRGMMCSSSRLVSPCFPEAIKRADFTIAASQPTVRGPSRNRTAEADTRISSTTLSSVMAKEHAILTTNLASLPSCLDLQKSQIISFGTGMEFDLAENEVRKQPQSSAVVLPCIFGSQLQGPVLLATGTIPSNVPFTDEKALRDYYMQLKTVIVVVDERMTDNARNLAPTYRINALFIVQLSPQDEPSTTDDVLALLNSANINAVTALAGPQSLVIVQIFNKYYFYRGLANRTHLNTSRLAFGSDITATIEAVDIGSMIDPRVERIINLEDANTIILPTSGQMVRPQDLQTLFEELTTDKIQDLEEDISAAVPQLQMLLDQKALQDLSKSLVSTLSNKISAVTGPLREAYVKFLSQEYNMADPESVKKRNNMLGELRKATKNMQKALEPAISSLATMMSTQTTSKRTHDLKRLVRQAQIKGNVEATKSMTFETLAGYLETYAADMGVMLLNIETTSYSKLLANLKSAAIDASPCCDLDSRILHLEGLDAGIIMEQSQSEHNGPLTNQAGPSQPIMALPNLNQGIRTGSMLAWVCWDEFVNLESPYTVKWVEKCNEAHIAALRIVMRATLSQAVASREHDIQPGSVEAGHLMSALLMAAMSKLAAMRTSPPKVTEKAEDTVTRLMRGLFGNLLTTAGSGVRPLSMVWQLFGLNPQYDIPTTNVGWVWYETVVALYPYTGWPLDQFYENLEKLLDKAIVRVVTKSESVAQIKQNRVAEMIKYCKLRNIQLDHSRTIITILMRMLTTDNADIAAASARLLGKLPPELERQTEGYTRMMEYLGHLAHGGQRRANDDLVAANIYTRRSAAFAALKANVADACQDNDWVEMKQSCQALLNKHAETAALWHIKPASLKMQNMKLYKELLNADFGEEVDEETKSKNRDLTRQVLGDAEKWRVPWQVGKEGQFGDKIEPLHEEFVQEILTGTKPESIAVTESQETQITGTKVTNQQEMANVSHRFSEFASSMQASFIATMEKSLSPEDVCGIVKIPVTTMRVFVKALNPDFAWEDLGENFKLVMYGLLKDRSNRAESRPSKKLLNLGWRKGSLQIEG</sequence>
<dbReference type="STRING" id="1380566.A0A179F400"/>
<dbReference type="EMBL" id="LSBJ02000004">
    <property type="protein sequence ID" value="OAQ59839.1"/>
    <property type="molecule type" value="Genomic_DNA"/>
</dbReference>